<proteinExistence type="predicted"/>
<dbReference type="OrthoDB" id="8526020at2"/>
<evidence type="ECO:0000256" key="1">
    <source>
        <dbReference type="SAM" id="MobiDB-lite"/>
    </source>
</evidence>
<gene>
    <name evidence="3" type="ORF">CBI30_06860</name>
</gene>
<keyword evidence="2" id="KW-0472">Membrane</keyword>
<feature type="region of interest" description="Disordered" evidence="1">
    <location>
        <begin position="66"/>
        <end position="103"/>
    </location>
</feature>
<feature type="transmembrane region" description="Helical" evidence="2">
    <location>
        <begin position="17"/>
        <end position="41"/>
    </location>
</feature>
<reference evidence="3 4" key="1">
    <citation type="submission" date="2017-05" db="EMBL/GenBank/DDBJ databases">
        <title>Polynucleobacter sp. MWH-K35W1 isolated from the permanently anoxic monimolimnion of a meromictic lake.</title>
        <authorList>
            <person name="Hahn M.W."/>
        </authorList>
    </citation>
    <scope>NUCLEOTIDE SEQUENCE [LARGE SCALE GENOMIC DNA]</scope>
    <source>
        <strain evidence="3 4">MWH-K35W1</strain>
    </source>
</reference>
<dbReference type="EMBL" id="NGUO01000010">
    <property type="protein sequence ID" value="OWS71455.1"/>
    <property type="molecule type" value="Genomic_DNA"/>
</dbReference>
<accession>A0A254PY38</accession>
<dbReference type="InterPro" id="IPR021457">
    <property type="entry name" value="DUF3108"/>
</dbReference>
<keyword evidence="2" id="KW-0812">Transmembrane</keyword>
<evidence type="ECO:0000313" key="3">
    <source>
        <dbReference type="EMBL" id="OWS71455.1"/>
    </source>
</evidence>
<organism evidence="3 4">
    <name type="scientific">Polynucleobacter aenigmaticus</name>
    <dbReference type="NCBI Taxonomy" id="1743164"/>
    <lineage>
        <taxon>Bacteria</taxon>
        <taxon>Pseudomonadati</taxon>
        <taxon>Pseudomonadota</taxon>
        <taxon>Betaproteobacteria</taxon>
        <taxon>Burkholderiales</taxon>
        <taxon>Burkholderiaceae</taxon>
        <taxon>Polynucleobacter</taxon>
    </lineage>
</organism>
<comment type="caution">
    <text evidence="3">The sequence shown here is derived from an EMBL/GenBank/DDBJ whole genome shotgun (WGS) entry which is preliminary data.</text>
</comment>
<sequence>MIESSSNLIHPIRRRSLWILTAAIFLSVVGHLILFFGIPFISFSSPPPISEDLIIKTELRVEPPQKIQLTSRPKKKAVPKKTNTVSADPLPDANNGEQGALGNQTGQAFRLPESGTYYFDAYVDGQLYQTAQLDWITEGNEYRLYINIPYAVVGPFVFESRGSVDAYGIAPAIYWTQRGSKPPRYSRFDRGQNGAGKMYFSEKPDFTPDLLPGTQDRFSLMFQFASLLNGSDKIDDAGSIRAVPVVDFNTLEMWQFKSYGEAESEAIPSLGKSVNRHYALMQREDDPYKRQVDIWLARDLDWLPGRMRSQEASGRVLELVFKQKAPIDKAKLIN</sequence>
<evidence type="ECO:0000256" key="2">
    <source>
        <dbReference type="SAM" id="Phobius"/>
    </source>
</evidence>
<dbReference type="AlphaFoldDB" id="A0A254PY38"/>
<evidence type="ECO:0000313" key="4">
    <source>
        <dbReference type="Proteomes" id="UP000198104"/>
    </source>
</evidence>
<name>A0A254PY38_9BURK</name>
<evidence type="ECO:0008006" key="5">
    <source>
        <dbReference type="Google" id="ProtNLM"/>
    </source>
</evidence>
<dbReference type="RefSeq" id="WP_088527572.1">
    <property type="nucleotide sequence ID" value="NZ_NGUO01000010.1"/>
</dbReference>
<keyword evidence="4" id="KW-1185">Reference proteome</keyword>
<dbReference type="Proteomes" id="UP000198104">
    <property type="component" value="Unassembled WGS sequence"/>
</dbReference>
<dbReference type="Pfam" id="PF11306">
    <property type="entry name" value="DUF3108"/>
    <property type="match status" value="1"/>
</dbReference>
<keyword evidence="2" id="KW-1133">Transmembrane helix</keyword>
<protein>
    <recommendedName>
        <fullName evidence="5">DUF3108 domain-containing protein</fullName>
    </recommendedName>
</protein>